<dbReference type="Proteomes" id="UP001168216">
    <property type="component" value="Unassembled WGS sequence"/>
</dbReference>
<dbReference type="Gene3D" id="3.40.190.10">
    <property type="entry name" value="Periplasmic binding protein-like II"/>
    <property type="match status" value="3"/>
</dbReference>
<dbReference type="AlphaFoldDB" id="A0AAW7I9R9"/>
<organism evidence="4 5">
    <name type="scientific">Aeromonas bestiarum</name>
    <dbReference type="NCBI Taxonomy" id="105751"/>
    <lineage>
        <taxon>Bacteria</taxon>
        <taxon>Pseudomonadati</taxon>
        <taxon>Pseudomonadota</taxon>
        <taxon>Gammaproteobacteria</taxon>
        <taxon>Aeromonadales</taxon>
        <taxon>Aeromonadaceae</taxon>
        <taxon>Aeromonas</taxon>
    </lineage>
</organism>
<dbReference type="EMBL" id="JAOPLV010000018">
    <property type="protein sequence ID" value="MDM5142605.1"/>
    <property type="molecule type" value="Genomic_DNA"/>
</dbReference>
<evidence type="ECO:0000313" key="4">
    <source>
        <dbReference type="EMBL" id="MDM5142605.1"/>
    </source>
</evidence>
<comment type="caution">
    <text evidence="4">The sequence shown here is derived from an EMBL/GenBank/DDBJ whole genome shotgun (WGS) entry which is preliminary data.</text>
</comment>
<dbReference type="RefSeq" id="WP_098981294.1">
    <property type="nucleotide sequence ID" value="NZ_CAXIQV010000003.1"/>
</dbReference>
<reference evidence="4" key="1">
    <citation type="submission" date="2023-08" db="EMBL/GenBank/DDBJ databases">
        <title>WGS of Aeromonas isolates.</title>
        <authorList>
            <person name="Lee H."/>
        </authorList>
    </citation>
    <scope>NUCLEOTIDE SEQUENCE</scope>
    <source>
        <strain evidence="4">SL22</strain>
    </source>
</reference>
<evidence type="ECO:0000313" key="5">
    <source>
        <dbReference type="Proteomes" id="UP001168216"/>
    </source>
</evidence>
<sequence>MHLLIALLLAAQSGTDLKVCGVDWPPFSYAEQGRLTEGISIEIHQEVARRLGMKLSLIELPWGRCEQYVSTRLADGILDNAPLPGCHHPDLATAFYPLAAYVRTDSPLHNFSWEMARGMKVGMVRGYDYTEKIKHYDGWVPIKAHSDKQLLLLLEKSRVDMIILDYFSAPILSKEQDVPIRALSPFIDSTPLYLCFGEQRAALLPAYSKALQQMLEEGVLDRIYLRYLGEDYRTLKGRQDKLKPAE</sequence>
<dbReference type="Pfam" id="PF00497">
    <property type="entry name" value="SBP_bac_3"/>
    <property type="match status" value="1"/>
</dbReference>
<gene>
    <name evidence="4" type="ORF">OB959_22910</name>
</gene>
<dbReference type="SMART" id="SM00062">
    <property type="entry name" value="PBPb"/>
    <property type="match status" value="1"/>
</dbReference>
<proteinExistence type="inferred from homology"/>
<feature type="domain" description="Solute-binding protein family 3/N-terminal" evidence="3">
    <location>
        <begin position="16"/>
        <end position="231"/>
    </location>
</feature>
<evidence type="ECO:0000256" key="1">
    <source>
        <dbReference type="ARBA" id="ARBA00010333"/>
    </source>
</evidence>
<dbReference type="PANTHER" id="PTHR35936:SF35">
    <property type="entry name" value="L-CYSTINE-BINDING PROTEIN TCYJ"/>
    <property type="match status" value="1"/>
</dbReference>
<accession>A0AAW7I9R9</accession>
<protein>
    <submittedName>
        <fullName evidence="4">Transporter substrate-binding domain-containing protein</fullName>
    </submittedName>
</protein>
<dbReference type="InterPro" id="IPR001638">
    <property type="entry name" value="Solute-binding_3/MltF_N"/>
</dbReference>
<evidence type="ECO:0000259" key="3">
    <source>
        <dbReference type="SMART" id="SM00062"/>
    </source>
</evidence>
<evidence type="ECO:0000256" key="2">
    <source>
        <dbReference type="ARBA" id="ARBA00022729"/>
    </source>
</evidence>
<name>A0AAW7I9R9_9GAMM</name>
<keyword evidence="2" id="KW-0732">Signal</keyword>
<comment type="similarity">
    <text evidence="1">Belongs to the bacterial solute-binding protein 3 family.</text>
</comment>
<dbReference type="SUPFAM" id="SSF53850">
    <property type="entry name" value="Periplasmic binding protein-like II"/>
    <property type="match status" value="1"/>
</dbReference>
<dbReference type="PANTHER" id="PTHR35936">
    <property type="entry name" value="MEMBRANE-BOUND LYTIC MUREIN TRANSGLYCOSYLASE F"/>
    <property type="match status" value="1"/>
</dbReference>